<dbReference type="SUPFAM" id="SSF53383">
    <property type="entry name" value="PLP-dependent transferases"/>
    <property type="match status" value="1"/>
</dbReference>
<evidence type="ECO:0000256" key="2">
    <source>
        <dbReference type="ARBA" id="ARBA00022898"/>
    </source>
</evidence>
<feature type="domain" description="HTH gntR-type" evidence="6">
    <location>
        <begin position="23"/>
        <end position="91"/>
    </location>
</feature>
<keyword evidence="3" id="KW-0805">Transcription regulation</keyword>
<dbReference type="PANTHER" id="PTHR46577:SF1">
    <property type="entry name" value="HTH-TYPE TRANSCRIPTIONAL REGULATORY PROTEIN GABR"/>
    <property type="match status" value="1"/>
</dbReference>
<dbReference type="InterPro" id="IPR004839">
    <property type="entry name" value="Aminotransferase_I/II_large"/>
</dbReference>
<dbReference type="OrthoDB" id="9804020at2"/>
<comment type="caution">
    <text evidence="7">The sequence shown here is derived from an EMBL/GenBank/DDBJ whole genome shotgun (WGS) entry which is preliminary data.</text>
</comment>
<dbReference type="GO" id="GO:0003677">
    <property type="term" value="F:DNA binding"/>
    <property type="evidence" value="ECO:0007669"/>
    <property type="project" value="UniProtKB-KW"/>
</dbReference>
<dbReference type="Gene3D" id="3.40.640.10">
    <property type="entry name" value="Type I PLP-dependent aspartate aminotransferase-like (Major domain)"/>
    <property type="match status" value="1"/>
</dbReference>
<proteinExistence type="inferred from homology"/>
<dbReference type="GO" id="GO:0030170">
    <property type="term" value="F:pyridoxal phosphate binding"/>
    <property type="evidence" value="ECO:0007669"/>
    <property type="project" value="InterPro"/>
</dbReference>
<protein>
    <submittedName>
        <fullName evidence="7">PLP-dependent aminotransferase family protein</fullName>
    </submittedName>
</protein>
<dbReference type="Pfam" id="PF00392">
    <property type="entry name" value="GntR"/>
    <property type="match status" value="1"/>
</dbReference>
<keyword evidence="7" id="KW-0032">Aminotransferase</keyword>
<dbReference type="GO" id="GO:0008483">
    <property type="term" value="F:transaminase activity"/>
    <property type="evidence" value="ECO:0007669"/>
    <property type="project" value="UniProtKB-KW"/>
</dbReference>
<dbReference type="Pfam" id="PF00155">
    <property type="entry name" value="Aminotran_1_2"/>
    <property type="match status" value="1"/>
</dbReference>
<dbReference type="PROSITE" id="PS50949">
    <property type="entry name" value="HTH_GNTR"/>
    <property type="match status" value="1"/>
</dbReference>
<organism evidence="7 8">
    <name type="scientific">Hansschlegelia zhihuaiae</name>
    <dbReference type="NCBI Taxonomy" id="405005"/>
    <lineage>
        <taxon>Bacteria</taxon>
        <taxon>Pseudomonadati</taxon>
        <taxon>Pseudomonadota</taxon>
        <taxon>Alphaproteobacteria</taxon>
        <taxon>Hyphomicrobiales</taxon>
        <taxon>Methylopilaceae</taxon>
        <taxon>Hansschlegelia</taxon>
    </lineage>
</organism>
<dbReference type="EMBL" id="RYFI01000003">
    <property type="protein sequence ID" value="RXF74762.1"/>
    <property type="molecule type" value="Genomic_DNA"/>
</dbReference>
<dbReference type="CDD" id="cd07377">
    <property type="entry name" value="WHTH_GntR"/>
    <property type="match status" value="1"/>
</dbReference>
<dbReference type="SUPFAM" id="SSF46785">
    <property type="entry name" value="Winged helix' DNA-binding domain"/>
    <property type="match status" value="1"/>
</dbReference>
<dbReference type="PANTHER" id="PTHR46577">
    <property type="entry name" value="HTH-TYPE TRANSCRIPTIONAL REGULATORY PROTEIN GABR"/>
    <property type="match status" value="1"/>
</dbReference>
<evidence type="ECO:0000256" key="4">
    <source>
        <dbReference type="ARBA" id="ARBA00023125"/>
    </source>
</evidence>
<dbReference type="AlphaFoldDB" id="A0A4V1KJN0"/>
<gene>
    <name evidence="7" type="ORF">EK403_05130</name>
</gene>
<name>A0A4V1KJN0_9HYPH</name>
<dbReference type="Gene3D" id="1.10.10.10">
    <property type="entry name" value="Winged helix-like DNA-binding domain superfamily/Winged helix DNA-binding domain"/>
    <property type="match status" value="1"/>
</dbReference>
<dbReference type="InterPro" id="IPR015424">
    <property type="entry name" value="PyrdxlP-dep_Trfase"/>
</dbReference>
<accession>A0A4V1KJN0</accession>
<keyword evidence="2" id="KW-0663">Pyridoxal phosphate</keyword>
<evidence type="ECO:0000256" key="5">
    <source>
        <dbReference type="ARBA" id="ARBA00023163"/>
    </source>
</evidence>
<keyword evidence="8" id="KW-1185">Reference proteome</keyword>
<dbReference type="GO" id="GO:0003700">
    <property type="term" value="F:DNA-binding transcription factor activity"/>
    <property type="evidence" value="ECO:0007669"/>
    <property type="project" value="InterPro"/>
</dbReference>
<dbReference type="InterPro" id="IPR036388">
    <property type="entry name" value="WH-like_DNA-bd_sf"/>
</dbReference>
<dbReference type="Proteomes" id="UP000289708">
    <property type="component" value="Unassembled WGS sequence"/>
</dbReference>
<dbReference type="InterPro" id="IPR000524">
    <property type="entry name" value="Tscrpt_reg_HTH_GntR"/>
</dbReference>
<comment type="similarity">
    <text evidence="1">In the C-terminal section; belongs to the class-I pyridoxal-phosphate-dependent aminotransferase family.</text>
</comment>
<dbReference type="InterPro" id="IPR036390">
    <property type="entry name" value="WH_DNA-bd_sf"/>
</dbReference>
<reference evidence="7 8" key="1">
    <citation type="submission" date="2018-12" db="EMBL/GenBank/DDBJ databases">
        <title>bacterium Hansschlegelia zhihuaiae S113.</title>
        <authorList>
            <person name="He J."/>
        </authorList>
    </citation>
    <scope>NUCLEOTIDE SEQUENCE [LARGE SCALE GENOMIC DNA]</scope>
    <source>
        <strain evidence="7 8">S 113</strain>
    </source>
</reference>
<evidence type="ECO:0000259" key="6">
    <source>
        <dbReference type="PROSITE" id="PS50949"/>
    </source>
</evidence>
<keyword evidence="5" id="KW-0804">Transcription</keyword>
<evidence type="ECO:0000256" key="1">
    <source>
        <dbReference type="ARBA" id="ARBA00005384"/>
    </source>
</evidence>
<sequence length="465" mass="49057">MADREAHVTLADRWAPSLSPEAGPLYLQIANSIADAVKTGALREGDRLPPQRALAQALSVDLTTVTRAYAEARRRNLLDAVTGRGSFIAGRGDPSAPPLDLGMNIPPPPRGVRLADELERSVRDLAARSNLDALMSYHPGAGSPADRAAGAAWLRPTLGSVDPDRILVAAGAQSAMASIATMLAGAGDEVACEPLVYPGLLSIARHLRLEPVAIEADADGMSPEALDARCRKARPAFVYLNPTIGNPTSITMPDARRRALIEVARGHGLALLEDDPYSPLAGDAPPPLAALAPDVVWHVHTVSKCLTPGFRIAYVVAPSASARSDLAAALRAMSLMAPPLMAAVLGGWIRDGVAREFLDGVRTEAAARQILARRALPVAQRAHPNGLHVWLPLAERWDRRRVADRARAQGLAVVPSDAFSVSARPPVDAIRISLGAIPERARLAAALATLAGVLEDDRGALHDVV</sequence>
<dbReference type="SMART" id="SM00345">
    <property type="entry name" value="HTH_GNTR"/>
    <property type="match status" value="1"/>
</dbReference>
<dbReference type="CDD" id="cd00609">
    <property type="entry name" value="AAT_like"/>
    <property type="match status" value="1"/>
</dbReference>
<keyword evidence="4" id="KW-0238">DNA-binding</keyword>
<evidence type="ECO:0000313" key="8">
    <source>
        <dbReference type="Proteomes" id="UP000289708"/>
    </source>
</evidence>
<evidence type="ECO:0000313" key="7">
    <source>
        <dbReference type="EMBL" id="RXF74762.1"/>
    </source>
</evidence>
<dbReference type="InterPro" id="IPR051446">
    <property type="entry name" value="HTH_trans_reg/aminotransferase"/>
</dbReference>
<keyword evidence="7" id="KW-0808">Transferase</keyword>
<evidence type="ECO:0000256" key="3">
    <source>
        <dbReference type="ARBA" id="ARBA00023015"/>
    </source>
</evidence>
<dbReference type="RefSeq" id="WP_128776413.1">
    <property type="nucleotide sequence ID" value="NZ_RYFI01000003.1"/>
</dbReference>
<dbReference type="InterPro" id="IPR015421">
    <property type="entry name" value="PyrdxlP-dep_Trfase_major"/>
</dbReference>